<keyword evidence="8 12" id="KW-0862">Zinc</keyword>
<dbReference type="GO" id="GO:0005829">
    <property type="term" value="C:cytosol"/>
    <property type="evidence" value="ECO:0007669"/>
    <property type="project" value="TreeGrafter"/>
</dbReference>
<evidence type="ECO:0000313" key="14">
    <source>
        <dbReference type="EMBL" id="MBC8361529.1"/>
    </source>
</evidence>
<evidence type="ECO:0000256" key="6">
    <source>
        <dbReference type="ARBA" id="ARBA00022723"/>
    </source>
</evidence>
<dbReference type="NCBIfam" id="TIGR00435">
    <property type="entry name" value="cysS"/>
    <property type="match status" value="1"/>
</dbReference>
<feature type="short sequence motif" description="'HIGH' region" evidence="12">
    <location>
        <begin position="31"/>
        <end position="41"/>
    </location>
</feature>
<comment type="subunit">
    <text evidence="3 12">Monomer.</text>
</comment>
<keyword evidence="4 12" id="KW-0963">Cytoplasm</keyword>
<feature type="binding site" evidence="12">
    <location>
        <position position="209"/>
    </location>
    <ligand>
        <name>Zn(2+)</name>
        <dbReference type="ChEBI" id="CHEBI:29105"/>
    </ligand>
</feature>
<dbReference type="Proteomes" id="UP000603434">
    <property type="component" value="Unassembled WGS sequence"/>
</dbReference>
<evidence type="ECO:0000313" key="15">
    <source>
        <dbReference type="Proteomes" id="UP000603434"/>
    </source>
</evidence>
<feature type="binding site" evidence="12">
    <location>
        <position position="29"/>
    </location>
    <ligand>
        <name>Zn(2+)</name>
        <dbReference type="ChEBI" id="CHEBI:29105"/>
    </ligand>
</feature>
<dbReference type="InterPro" id="IPR015273">
    <property type="entry name" value="Cys-tRNA-synt_Ia_DALR"/>
</dbReference>
<evidence type="ECO:0000256" key="8">
    <source>
        <dbReference type="ARBA" id="ARBA00022833"/>
    </source>
</evidence>
<dbReference type="EC" id="6.1.1.16" evidence="12"/>
<dbReference type="InterPro" id="IPR014729">
    <property type="entry name" value="Rossmann-like_a/b/a_fold"/>
</dbReference>
<dbReference type="GO" id="GO:0004817">
    <property type="term" value="F:cysteine-tRNA ligase activity"/>
    <property type="evidence" value="ECO:0007669"/>
    <property type="project" value="UniProtKB-UniRule"/>
</dbReference>
<dbReference type="Pfam" id="PF01406">
    <property type="entry name" value="tRNA-synt_1e"/>
    <property type="match status" value="1"/>
</dbReference>
<evidence type="ECO:0000256" key="12">
    <source>
        <dbReference type="HAMAP-Rule" id="MF_00041"/>
    </source>
</evidence>
<feature type="binding site" evidence="12">
    <location>
        <position position="269"/>
    </location>
    <ligand>
        <name>ATP</name>
        <dbReference type="ChEBI" id="CHEBI:30616"/>
    </ligand>
</feature>
<dbReference type="Gene3D" id="3.40.50.620">
    <property type="entry name" value="HUPs"/>
    <property type="match status" value="1"/>
</dbReference>
<feature type="short sequence motif" description="'KMSKS' region" evidence="12">
    <location>
        <begin position="266"/>
        <end position="270"/>
    </location>
</feature>
<reference evidence="14 15" key="1">
    <citation type="submission" date="2020-08" db="EMBL/GenBank/DDBJ databases">
        <title>Bridging the membrane lipid divide: bacteria of the FCB group superphylum have the potential to synthesize archaeal ether lipids.</title>
        <authorList>
            <person name="Villanueva L."/>
            <person name="Von Meijenfeldt F.A.B."/>
            <person name="Westbye A.B."/>
            <person name="Yadav S."/>
            <person name="Hopmans E.C."/>
            <person name="Dutilh B.E."/>
            <person name="Sinninghe Damste J.S."/>
        </authorList>
    </citation>
    <scope>NUCLEOTIDE SEQUENCE [LARGE SCALE GENOMIC DNA]</scope>
    <source>
        <strain evidence="14">NIOZ-UU30</strain>
    </source>
</reference>
<sequence length="478" mass="55058">MAIRVFNTMGRKKQLFEPLEPGRVRMYVCGPTVYDSCHIGHARSVVVFDIIARYLRAKGFEVTYVRNFTDVDDKIIDKANQLGIDCRTLAEKYIKEFYEDMESLNVERADVEPKPTEHIDQIIKFIERLIEARFAYQINGDVYYSIEAFKDYGKLSGRKLEEMEAGARVDVDTRKHNPFDFVLWKSSKPGEPAWDSPWGKGRPGWHIECSVMSSEYLGETFDIHGGGKDLCFPHHENEIAQSESVFGKPFVKYWIHNGFVNINQEKMSKSLGNFLMIKDVIKTYHPEAVRLFLLSNHYRSPIDFTDQAMDEARAGLDKIYAFLQRVEQKIGLKAPGDVAPGYCWKRFCEAMDDDFNSARGIGLLFDTIRNANRRLDTCKENLSLDSEKKLQSDQADILRIGSVLGILTESPQAYFDKERSRALAQQSIEPAVIDKMVQERNEARASKDWERADKIRKQLEEMNIILEDRPEGTIWKTG</sequence>
<keyword evidence="7 12" id="KW-0547">Nucleotide-binding</keyword>
<evidence type="ECO:0000256" key="1">
    <source>
        <dbReference type="ARBA" id="ARBA00004496"/>
    </source>
</evidence>
<comment type="subcellular location">
    <subcellularLocation>
        <location evidence="1 12">Cytoplasm</location>
    </subcellularLocation>
</comment>
<dbReference type="FunFam" id="3.40.50.620:FF:000009">
    <property type="entry name" value="Cysteine--tRNA ligase"/>
    <property type="match status" value="1"/>
</dbReference>
<dbReference type="SMART" id="SM00840">
    <property type="entry name" value="DALR_2"/>
    <property type="match status" value="1"/>
</dbReference>
<dbReference type="InterPro" id="IPR015803">
    <property type="entry name" value="Cys-tRNA-ligase"/>
</dbReference>
<keyword evidence="5 12" id="KW-0436">Ligase</keyword>
<dbReference type="GO" id="GO:0005524">
    <property type="term" value="F:ATP binding"/>
    <property type="evidence" value="ECO:0007669"/>
    <property type="project" value="UniProtKB-UniRule"/>
</dbReference>
<protein>
    <recommendedName>
        <fullName evidence="12">Cysteine--tRNA ligase</fullName>
        <ecNumber evidence="12">6.1.1.16</ecNumber>
    </recommendedName>
    <alternativeName>
        <fullName evidence="12">Cysteinyl-tRNA synthetase</fullName>
        <shortName evidence="12">CysRS</shortName>
    </alternativeName>
</protein>
<organism evidence="14 15">
    <name type="scientific">Candidatus Desulfatibia profunda</name>
    <dbReference type="NCBI Taxonomy" id="2841695"/>
    <lineage>
        <taxon>Bacteria</taxon>
        <taxon>Pseudomonadati</taxon>
        <taxon>Thermodesulfobacteriota</taxon>
        <taxon>Desulfobacteria</taxon>
        <taxon>Desulfobacterales</taxon>
        <taxon>Desulfobacterales incertae sedis</taxon>
        <taxon>Candidatus Desulfatibia</taxon>
    </lineage>
</organism>
<gene>
    <name evidence="12" type="primary">cysS</name>
    <name evidence="14" type="ORF">H8E23_09040</name>
</gene>
<evidence type="ECO:0000256" key="5">
    <source>
        <dbReference type="ARBA" id="ARBA00022598"/>
    </source>
</evidence>
<comment type="similarity">
    <text evidence="2 12">Belongs to the class-I aminoacyl-tRNA synthetase family.</text>
</comment>
<dbReference type="GO" id="GO:0008270">
    <property type="term" value="F:zinc ion binding"/>
    <property type="evidence" value="ECO:0007669"/>
    <property type="project" value="UniProtKB-UniRule"/>
</dbReference>
<dbReference type="AlphaFoldDB" id="A0A8J6NNH1"/>
<comment type="cofactor">
    <cofactor evidence="12">
        <name>Zn(2+)</name>
        <dbReference type="ChEBI" id="CHEBI:29105"/>
    </cofactor>
    <text evidence="12">Binds 1 zinc ion per subunit.</text>
</comment>
<dbReference type="CDD" id="cd00672">
    <property type="entry name" value="CysRS_core"/>
    <property type="match status" value="1"/>
</dbReference>
<evidence type="ECO:0000256" key="3">
    <source>
        <dbReference type="ARBA" id="ARBA00011245"/>
    </source>
</evidence>
<keyword evidence="9 12" id="KW-0067">ATP-binding</keyword>
<keyword evidence="10 12" id="KW-0648">Protein biosynthesis</keyword>
<dbReference type="GO" id="GO:0006423">
    <property type="term" value="P:cysteinyl-tRNA aminoacylation"/>
    <property type="evidence" value="ECO:0007669"/>
    <property type="project" value="UniProtKB-UniRule"/>
</dbReference>
<dbReference type="SUPFAM" id="SSF52374">
    <property type="entry name" value="Nucleotidylyl transferase"/>
    <property type="match status" value="1"/>
</dbReference>
<dbReference type="PANTHER" id="PTHR10890">
    <property type="entry name" value="CYSTEINYL-TRNA SYNTHETASE"/>
    <property type="match status" value="1"/>
</dbReference>
<evidence type="ECO:0000256" key="10">
    <source>
        <dbReference type="ARBA" id="ARBA00022917"/>
    </source>
</evidence>
<evidence type="ECO:0000256" key="7">
    <source>
        <dbReference type="ARBA" id="ARBA00022741"/>
    </source>
</evidence>
<proteinExistence type="inferred from homology"/>
<dbReference type="InterPro" id="IPR032678">
    <property type="entry name" value="tRNA-synt_1_cat_dom"/>
</dbReference>
<evidence type="ECO:0000256" key="2">
    <source>
        <dbReference type="ARBA" id="ARBA00005594"/>
    </source>
</evidence>
<dbReference type="Pfam" id="PF23493">
    <property type="entry name" value="CysS_C"/>
    <property type="match status" value="1"/>
</dbReference>
<comment type="catalytic activity">
    <reaction evidence="12">
        <text>tRNA(Cys) + L-cysteine + ATP = L-cysteinyl-tRNA(Cys) + AMP + diphosphate</text>
        <dbReference type="Rhea" id="RHEA:17773"/>
        <dbReference type="Rhea" id="RHEA-COMP:9661"/>
        <dbReference type="Rhea" id="RHEA-COMP:9679"/>
        <dbReference type="ChEBI" id="CHEBI:30616"/>
        <dbReference type="ChEBI" id="CHEBI:33019"/>
        <dbReference type="ChEBI" id="CHEBI:35235"/>
        <dbReference type="ChEBI" id="CHEBI:78442"/>
        <dbReference type="ChEBI" id="CHEBI:78517"/>
        <dbReference type="ChEBI" id="CHEBI:456215"/>
        <dbReference type="EC" id="6.1.1.16"/>
    </reaction>
</comment>
<keyword evidence="11 12" id="KW-0030">Aminoacyl-tRNA synthetase</keyword>
<dbReference type="SUPFAM" id="SSF47323">
    <property type="entry name" value="Anticodon-binding domain of a subclass of class I aminoacyl-tRNA synthetases"/>
    <property type="match status" value="1"/>
</dbReference>
<dbReference type="HAMAP" id="MF_00041">
    <property type="entry name" value="Cys_tRNA_synth"/>
    <property type="match status" value="1"/>
</dbReference>
<dbReference type="InterPro" id="IPR056411">
    <property type="entry name" value="CysS_C"/>
</dbReference>
<comment type="caution">
    <text evidence="14">The sequence shown here is derived from an EMBL/GenBank/DDBJ whole genome shotgun (WGS) entry which is preliminary data.</text>
</comment>
<keyword evidence="6 12" id="KW-0479">Metal-binding</keyword>
<evidence type="ECO:0000256" key="11">
    <source>
        <dbReference type="ARBA" id="ARBA00023146"/>
    </source>
</evidence>
<evidence type="ECO:0000259" key="13">
    <source>
        <dbReference type="SMART" id="SM00840"/>
    </source>
</evidence>
<evidence type="ECO:0000256" key="4">
    <source>
        <dbReference type="ARBA" id="ARBA00022490"/>
    </source>
</evidence>
<accession>A0A8J6NNH1</accession>
<dbReference type="Gene3D" id="1.20.120.1910">
    <property type="entry name" value="Cysteine-tRNA ligase, C-terminal anti-codon recognition domain"/>
    <property type="match status" value="1"/>
</dbReference>
<dbReference type="Pfam" id="PF09190">
    <property type="entry name" value="DALR_2"/>
    <property type="match status" value="1"/>
</dbReference>
<dbReference type="InterPro" id="IPR024909">
    <property type="entry name" value="Cys-tRNA/MSH_ligase"/>
</dbReference>
<feature type="domain" description="Cysteinyl-tRNA synthetase class Ia DALR" evidence="13">
    <location>
        <begin position="346"/>
        <end position="415"/>
    </location>
</feature>
<feature type="binding site" evidence="12">
    <location>
        <position position="234"/>
    </location>
    <ligand>
        <name>Zn(2+)</name>
        <dbReference type="ChEBI" id="CHEBI:29105"/>
    </ligand>
</feature>
<name>A0A8J6NNH1_9BACT</name>
<dbReference type="EMBL" id="JACNJH010000135">
    <property type="protein sequence ID" value="MBC8361529.1"/>
    <property type="molecule type" value="Genomic_DNA"/>
</dbReference>
<evidence type="ECO:0000256" key="9">
    <source>
        <dbReference type="ARBA" id="ARBA00022840"/>
    </source>
</evidence>
<dbReference type="PRINTS" id="PR00983">
    <property type="entry name" value="TRNASYNTHCYS"/>
</dbReference>
<feature type="binding site" evidence="12">
    <location>
        <position position="238"/>
    </location>
    <ligand>
        <name>Zn(2+)</name>
        <dbReference type="ChEBI" id="CHEBI:29105"/>
    </ligand>
</feature>
<dbReference type="PANTHER" id="PTHR10890:SF3">
    <property type="entry name" value="CYSTEINE--TRNA LIGASE, CYTOPLASMIC"/>
    <property type="match status" value="1"/>
</dbReference>
<dbReference type="InterPro" id="IPR009080">
    <property type="entry name" value="tRNAsynth_Ia_anticodon-bd"/>
</dbReference>